<dbReference type="EMBL" id="CP036263">
    <property type="protein sequence ID" value="QDS98220.1"/>
    <property type="molecule type" value="Genomic_DNA"/>
</dbReference>
<organism evidence="2 3">
    <name type="scientific">Adhaeretor mobilis</name>
    <dbReference type="NCBI Taxonomy" id="1930276"/>
    <lineage>
        <taxon>Bacteria</taxon>
        <taxon>Pseudomonadati</taxon>
        <taxon>Planctomycetota</taxon>
        <taxon>Planctomycetia</taxon>
        <taxon>Pirellulales</taxon>
        <taxon>Lacipirellulaceae</taxon>
        <taxon>Adhaeretor</taxon>
    </lineage>
</organism>
<accession>A0A517MTL2</accession>
<dbReference type="OrthoDB" id="214400at2"/>
<evidence type="ECO:0000313" key="2">
    <source>
        <dbReference type="EMBL" id="QDS98220.1"/>
    </source>
</evidence>
<protein>
    <recommendedName>
        <fullName evidence="4">Thioredoxin domain-containing protein</fullName>
    </recommendedName>
</protein>
<feature type="signal peptide" evidence="1">
    <location>
        <begin position="1"/>
        <end position="27"/>
    </location>
</feature>
<name>A0A517MTL2_9BACT</name>
<dbReference type="Proteomes" id="UP000319852">
    <property type="component" value="Chromosome"/>
</dbReference>
<dbReference type="KEGG" id="amob:HG15A2_14930"/>
<sequence precursor="true">MGKRSTSLGFLSLGILATAMLASDCLAVNTADLDPTSSETRYQFLLFWKQADAATSQARQTLDAFAAKRVGQLIVSDIRVGDPAAQKLVKHYGVSRAPMPLVLTVAPNGAVTEAIMHPLDDKKLAAAIVSPASADCLKGMQDGKIVFVCVHRQGTSPKDGAFEGVQQFAADKNYRKVTQLVHVDPVDPKEGTLLKQLKIDPQTCSPTTVMVAPSGATLGKFVGSTTKAEFVKTLTALKSACCPGGTCGPNGCCPK</sequence>
<evidence type="ECO:0000313" key="3">
    <source>
        <dbReference type="Proteomes" id="UP000319852"/>
    </source>
</evidence>
<gene>
    <name evidence="2" type="ORF">HG15A2_14930</name>
</gene>
<keyword evidence="3" id="KW-1185">Reference proteome</keyword>
<evidence type="ECO:0008006" key="4">
    <source>
        <dbReference type="Google" id="ProtNLM"/>
    </source>
</evidence>
<keyword evidence="1" id="KW-0732">Signal</keyword>
<evidence type="ECO:0000256" key="1">
    <source>
        <dbReference type="SAM" id="SignalP"/>
    </source>
</evidence>
<reference evidence="2 3" key="1">
    <citation type="submission" date="2019-02" db="EMBL/GenBank/DDBJ databases">
        <title>Deep-cultivation of Planctomycetes and their phenomic and genomic characterization uncovers novel biology.</title>
        <authorList>
            <person name="Wiegand S."/>
            <person name="Jogler M."/>
            <person name="Boedeker C."/>
            <person name="Pinto D."/>
            <person name="Vollmers J."/>
            <person name="Rivas-Marin E."/>
            <person name="Kohn T."/>
            <person name="Peeters S.H."/>
            <person name="Heuer A."/>
            <person name="Rast P."/>
            <person name="Oberbeckmann S."/>
            <person name="Bunk B."/>
            <person name="Jeske O."/>
            <person name="Meyerdierks A."/>
            <person name="Storesund J.E."/>
            <person name="Kallscheuer N."/>
            <person name="Luecker S."/>
            <person name="Lage O.M."/>
            <person name="Pohl T."/>
            <person name="Merkel B.J."/>
            <person name="Hornburger P."/>
            <person name="Mueller R.-W."/>
            <person name="Bruemmer F."/>
            <person name="Labrenz M."/>
            <person name="Spormann A.M."/>
            <person name="Op den Camp H."/>
            <person name="Overmann J."/>
            <person name="Amann R."/>
            <person name="Jetten M.S.M."/>
            <person name="Mascher T."/>
            <person name="Medema M.H."/>
            <person name="Devos D.P."/>
            <person name="Kaster A.-K."/>
            <person name="Ovreas L."/>
            <person name="Rohde M."/>
            <person name="Galperin M.Y."/>
            <person name="Jogler C."/>
        </authorList>
    </citation>
    <scope>NUCLEOTIDE SEQUENCE [LARGE SCALE GENOMIC DNA]</scope>
    <source>
        <strain evidence="2 3">HG15A2</strain>
    </source>
</reference>
<feature type="chain" id="PRO_5022013374" description="Thioredoxin domain-containing protein" evidence="1">
    <location>
        <begin position="28"/>
        <end position="255"/>
    </location>
</feature>
<dbReference type="RefSeq" id="WP_145059202.1">
    <property type="nucleotide sequence ID" value="NZ_CP036263.1"/>
</dbReference>
<proteinExistence type="predicted"/>
<dbReference type="AlphaFoldDB" id="A0A517MTL2"/>